<organism evidence="1">
    <name type="scientific">uncultured Caudovirales phage</name>
    <dbReference type="NCBI Taxonomy" id="2100421"/>
    <lineage>
        <taxon>Viruses</taxon>
        <taxon>Duplodnaviria</taxon>
        <taxon>Heunggongvirae</taxon>
        <taxon>Uroviricota</taxon>
        <taxon>Caudoviricetes</taxon>
        <taxon>Peduoviridae</taxon>
        <taxon>Maltschvirus</taxon>
        <taxon>Maltschvirus maltsch</taxon>
    </lineage>
</organism>
<sequence length="136" mass="14510">MSNPGDKITPAEMIALFGERVPLAVADFLFNAPAHMTIAEVRAEVRRMAAEQPALQGTAEFAAACREQAQYQGPEGLWVVWFQEPGVGPVVFHGAGAEGAARTYHRHARGAWSCGLLCGAELLPVSDAPQLPQDDA</sequence>
<gene>
    <name evidence="1" type="ORF">UFOVP326_109</name>
</gene>
<name>A0A6J5LY73_9CAUD</name>
<reference evidence="1" key="1">
    <citation type="submission" date="2020-04" db="EMBL/GenBank/DDBJ databases">
        <authorList>
            <person name="Chiriac C."/>
            <person name="Salcher M."/>
            <person name="Ghai R."/>
            <person name="Kavagutti S V."/>
        </authorList>
    </citation>
    <scope>NUCLEOTIDE SEQUENCE</scope>
</reference>
<evidence type="ECO:0000313" key="1">
    <source>
        <dbReference type="EMBL" id="CAB4137866.1"/>
    </source>
</evidence>
<dbReference type="EMBL" id="LR796340">
    <property type="protein sequence ID" value="CAB4137866.1"/>
    <property type="molecule type" value="Genomic_DNA"/>
</dbReference>
<accession>A0A6J5LY73</accession>
<proteinExistence type="predicted"/>
<protein>
    <submittedName>
        <fullName evidence="1">Uncharacterized protein</fullName>
    </submittedName>
</protein>